<dbReference type="Proteomes" id="UP000030745">
    <property type="component" value="Unassembled WGS sequence"/>
</dbReference>
<keyword evidence="3" id="KW-1185">Reference proteome</keyword>
<dbReference type="AlphaFoldDB" id="A0A067CN06"/>
<protein>
    <submittedName>
        <fullName evidence="2">Uncharacterized protein</fullName>
    </submittedName>
</protein>
<organism evidence="2 3">
    <name type="scientific">Saprolegnia parasitica (strain CBS 223.65)</name>
    <dbReference type="NCBI Taxonomy" id="695850"/>
    <lineage>
        <taxon>Eukaryota</taxon>
        <taxon>Sar</taxon>
        <taxon>Stramenopiles</taxon>
        <taxon>Oomycota</taxon>
        <taxon>Saprolegniomycetes</taxon>
        <taxon>Saprolegniales</taxon>
        <taxon>Saprolegniaceae</taxon>
        <taxon>Saprolegnia</taxon>
    </lineage>
</organism>
<dbReference type="KEGG" id="spar:SPRG_04515"/>
<reference evidence="2 3" key="1">
    <citation type="journal article" date="2013" name="PLoS Genet.">
        <title>Distinctive expansion of potential virulence genes in the genome of the oomycete fish pathogen Saprolegnia parasitica.</title>
        <authorList>
            <person name="Jiang R.H."/>
            <person name="de Bruijn I."/>
            <person name="Haas B.J."/>
            <person name="Belmonte R."/>
            <person name="Lobach L."/>
            <person name="Christie J."/>
            <person name="van den Ackerveken G."/>
            <person name="Bottin A."/>
            <person name="Bulone V."/>
            <person name="Diaz-Moreno S.M."/>
            <person name="Dumas B."/>
            <person name="Fan L."/>
            <person name="Gaulin E."/>
            <person name="Govers F."/>
            <person name="Grenville-Briggs L.J."/>
            <person name="Horner N.R."/>
            <person name="Levin J.Z."/>
            <person name="Mammella M."/>
            <person name="Meijer H.J."/>
            <person name="Morris P."/>
            <person name="Nusbaum C."/>
            <person name="Oome S."/>
            <person name="Phillips A.J."/>
            <person name="van Rooyen D."/>
            <person name="Rzeszutek E."/>
            <person name="Saraiva M."/>
            <person name="Secombes C.J."/>
            <person name="Seidl M.F."/>
            <person name="Snel B."/>
            <person name="Stassen J.H."/>
            <person name="Sykes S."/>
            <person name="Tripathy S."/>
            <person name="van den Berg H."/>
            <person name="Vega-Arreguin J.C."/>
            <person name="Wawra S."/>
            <person name="Young S.K."/>
            <person name="Zeng Q."/>
            <person name="Dieguez-Uribeondo J."/>
            <person name="Russ C."/>
            <person name="Tyler B.M."/>
            <person name="van West P."/>
        </authorList>
    </citation>
    <scope>NUCLEOTIDE SEQUENCE [LARGE SCALE GENOMIC DNA]</scope>
    <source>
        <strain evidence="2 3">CBS 223.65</strain>
    </source>
</reference>
<proteinExistence type="predicted"/>
<evidence type="ECO:0000313" key="3">
    <source>
        <dbReference type="Proteomes" id="UP000030745"/>
    </source>
</evidence>
<accession>A0A067CN06</accession>
<dbReference type="EMBL" id="KK583201">
    <property type="protein sequence ID" value="KDO30615.1"/>
    <property type="molecule type" value="Genomic_DNA"/>
</dbReference>
<evidence type="ECO:0000256" key="1">
    <source>
        <dbReference type="SAM" id="MobiDB-lite"/>
    </source>
</evidence>
<dbReference type="GeneID" id="24126955"/>
<gene>
    <name evidence="2" type="ORF">SPRG_04515</name>
</gene>
<feature type="region of interest" description="Disordered" evidence="1">
    <location>
        <begin position="29"/>
        <end position="50"/>
    </location>
</feature>
<name>A0A067CN06_SAPPC</name>
<evidence type="ECO:0000313" key="2">
    <source>
        <dbReference type="EMBL" id="KDO30615.1"/>
    </source>
</evidence>
<dbReference type="RefSeq" id="XP_012198826.1">
    <property type="nucleotide sequence ID" value="XM_012343436.1"/>
</dbReference>
<dbReference type="VEuPathDB" id="FungiDB:SPRG_04515"/>
<sequence length="80" mass="8556">MGKRLIQVHPPAGLSGKRQVATRMAGVCSGPGEATPAATRAHGSEDAKDTGDAWILDRGYYTRSRRNTQTAMAQRQSQAT</sequence>